<proteinExistence type="evidence at transcript level"/>
<name>Q3UR45_MOUSE</name>
<gene>
    <name evidence="2" type="primary">Gm10789</name>
</gene>
<accession>Q3UR45</accession>
<reference evidence="1" key="4">
    <citation type="journal article" date="2001" name="Nature">
        <title>Functional annotation of a full-length mouse cDNA collection.</title>
        <authorList>
            <consortium name="The RIKEN Genome Exploration Research Group Phase II Team and the FANTOM Consortium"/>
        </authorList>
    </citation>
    <scope>NUCLEOTIDE SEQUENCE</scope>
    <source>
        <strain evidence="1">C57BL/6J</strain>
        <tissue evidence="1">Spinal ganglion</tissue>
    </source>
</reference>
<reference evidence="1" key="5">
    <citation type="journal article" date="2002" name="Nature">
        <title>Analysis of the mouse transcriptome based on functional annotation of 60,770 full-length cDNAs.</title>
        <authorList>
            <consortium name="The FANTOM Consortium and the RIKEN Genome Exploration Research Group Phase I and II Team"/>
        </authorList>
    </citation>
    <scope>NUCLEOTIDE SEQUENCE</scope>
    <source>
        <strain evidence="1">C57BL/6J</strain>
        <tissue evidence="1">Spinal ganglion</tissue>
    </source>
</reference>
<dbReference type="AlphaFoldDB" id="Q3UR45"/>
<reference evidence="1" key="1">
    <citation type="journal article" date="1999" name="Methods Enzymol.">
        <title>High-efficiency full-length cDNA cloning.</title>
        <authorList>
            <person name="Carninci P."/>
            <person name="Hayashizaki Y."/>
        </authorList>
    </citation>
    <scope>NUCLEOTIDE SEQUENCE</scope>
    <source>
        <strain evidence="1">C57BL/6J</strain>
        <tissue evidence="1">Spinal ganglion</tissue>
    </source>
</reference>
<reference evidence="1" key="3">
    <citation type="journal article" date="2000" name="Genome Res.">
        <title>RIKEN integrated sequence analysis (RISA) system--384-format sequencing pipeline with 384 multicapillary sequencer.</title>
        <authorList>
            <person name="Shibata K."/>
            <person name="Itoh M."/>
            <person name="Aizawa K."/>
            <person name="Nagaoka S."/>
            <person name="Sasaki N."/>
            <person name="Carninci P."/>
            <person name="Konno H."/>
            <person name="Akiyama J."/>
            <person name="Nishi K."/>
            <person name="Kitsunai T."/>
            <person name="Tashiro H."/>
            <person name="Itoh M."/>
            <person name="Sumi N."/>
            <person name="Ishii Y."/>
            <person name="Nakamura S."/>
            <person name="Hazama M."/>
            <person name="Nishine T."/>
            <person name="Harada A."/>
            <person name="Yamamoto R."/>
            <person name="Matsumoto H."/>
            <person name="Sakaguchi S."/>
            <person name="Ikegami T."/>
            <person name="Kashiwagi K."/>
            <person name="Fujiwake S."/>
            <person name="Inoue K."/>
            <person name="Togawa Y."/>
            <person name="Izawa M."/>
            <person name="Ohara E."/>
            <person name="Watahiki M."/>
            <person name="Yoneda Y."/>
            <person name="Ishikawa T."/>
            <person name="Ozawa K."/>
            <person name="Tanaka T."/>
            <person name="Matsuura S."/>
            <person name="Kawai J."/>
            <person name="Okazaki Y."/>
            <person name="Muramatsu M."/>
            <person name="Inoue Y."/>
            <person name="Kira A."/>
            <person name="Hayashizaki Y."/>
        </authorList>
    </citation>
    <scope>NUCLEOTIDE SEQUENCE</scope>
    <source>
        <strain evidence="1">C57BL/6J</strain>
        <tissue evidence="1">Spinal ganglion</tissue>
    </source>
</reference>
<reference evidence="1" key="2">
    <citation type="journal article" date="2000" name="Genome Res.">
        <title>Normalization and subtraction of cap-trapper-selected cDNAs to prepare full-length cDNA libraries for rapid discovery of new genes.</title>
        <authorList>
            <person name="Carninci P."/>
            <person name="Shibata Y."/>
            <person name="Hayatsu N."/>
            <person name="Sugahara Y."/>
            <person name="Shibata K."/>
            <person name="Itoh M."/>
            <person name="Konno H."/>
            <person name="Okazaki Y."/>
            <person name="Muramatsu M."/>
            <person name="Hayashizaki Y."/>
        </authorList>
    </citation>
    <scope>NUCLEOTIDE SEQUENCE</scope>
    <source>
        <strain evidence="1">C57BL/6J</strain>
        <tissue evidence="1">Spinal ganglion</tissue>
    </source>
</reference>
<evidence type="ECO:0000313" key="1">
    <source>
        <dbReference type="EMBL" id="BAE24843.1"/>
    </source>
</evidence>
<sequence length="60" mass="6738">MIECQRLHTVTCIRLQYLGSAVSASFWTLLGAIQMCLPSPDHLPSVCTRKQYKQSPVWGS</sequence>
<reference evidence="1" key="6">
    <citation type="submission" date="2004-03" db="EMBL/GenBank/DDBJ databases">
        <authorList>
            <person name="Arakawa T."/>
            <person name="Carninci P."/>
            <person name="Fukuda S."/>
            <person name="Hashizume W."/>
            <person name="Hayashida K."/>
            <person name="Hori F."/>
            <person name="Iida J."/>
            <person name="Imamura K."/>
            <person name="Imotani K."/>
            <person name="Itoh M."/>
            <person name="Kanagawa S."/>
            <person name="Kawai J."/>
            <person name="Kojima M."/>
            <person name="Konno H."/>
            <person name="Murata M."/>
            <person name="Nakamura M."/>
            <person name="Ninomiya N."/>
            <person name="Nishiyori H."/>
            <person name="Nomura K."/>
            <person name="Ohno M."/>
            <person name="Sakazume N."/>
            <person name="Sano H."/>
            <person name="Sasaki D."/>
            <person name="Shibata K."/>
            <person name="Shiraki T."/>
            <person name="Tagami M."/>
            <person name="Tagami Y."/>
            <person name="Waki K."/>
            <person name="Watahiki A."/>
            <person name="Muramatsu M."/>
            <person name="Hayashizaki Y."/>
        </authorList>
    </citation>
    <scope>NUCLEOTIDE SEQUENCE</scope>
    <source>
        <strain evidence="1">C57BL/6J</strain>
        <tissue evidence="1">Spinal ganglion</tissue>
    </source>
</reference>
<dbReference type="AGR" id="MGI:3641846"/>
<dbReference type="EMBL" id="AK141820">
    <property type="protein sequence ID" value="BAE24843.1"/>
    <property type="molecule type" value="mRNA"/>
</dbReference>
<reference evidence="1" key="8">
    <citation type="journal article" date="2005" name="Science">
        <title>Antisense Transcription in the Mammalian Transcriptome.</title>
        <authorList>
            <consortium name="RIKEN Genome Exploration Research Group and Genome Science Group (Genome Network Project Core Group) and the FANTOM Consortium"/>
        </authorList>
    </citation>
    <scope>NUCLEOTIDE SEQUENCE</scope>
    <source>
        <strain evidence="1">C57BL/6J</strain>
        <tissue evidence="1">Spinal ganglion</tissue>
    </source>
</reference>
<protein>
    <submittedName>
        <fullName evidence="1">Uncharacterized protein</fullName>
    </submittedName>
</protein>
<dbReference type="MGI" id="MGI:3641846">
    <property type="gene designation" value="Gm10789"/>
</dbReference>
<evidence type="ECO:0000313" key="2">
    <source>
        <dbReference type="MGI" id="MGI:3641846"/>
    </source>
</evidence>
<organism evidence="1">
    <name type="scientific">Mus musculus</name>
    <name type="common">Mouse</name>
    <dbReference type="NCBI Taxonomy" id="10090"/>
    <lineage>
        <taxon>Eukaryota</taxon>
        <taxon>Metazoa</taxon>
        <taxon>Chordata</taxon>
        <taxon>Craniata</taxon>
        <taxon>Vertebrata</taxon>
        <taxon>Euteleostomi</taxon>
        <taxon>Mammalia</taxon>
        <taxon>Eutheria</taxon>
        <taxon>Euarchontoglires</taxon>
        <taxon>Glires</taxon>
        <taxon>Rodentia</taxon>
        <taxon>Myomorpha</taxon>
        <taxon>Muroidea</taxon>
        <taxon>Muridae</taxon>
        <taxon>Murinae</taxon>
        <taxon>Mus</taxon>
        <taxon>Mus</taxon>
    </lineage>
</organism>
<reference evidence="1" key="7">
    <citation type="journal article" date="2005" name="Science">
        <title>The Transcriptional Landscape of the Mammalian Genome.</title>
        <authorList>
            <consortium name="The FANTOM Consortium"/>
            <consortium name="Riken Genome Exploration Research Group and Genome Science Group (Genome Network Project Core Group)"/>
        </authorList>
    </citation>
    <scope>NUCLEOTIDE SEQUENCE</scope>
    <source>
        <strain evidence="1">C57BL/6J</strain>
        <tissue evidence="1">Spinal ganglion</tissue>
    </source>
</reference>